<proteinExistence type="predicted"/>
<sequence>MTEPRVKTAEEVREEFLNHVRETTKYWAALPDKTPLERLEGLTFSLMVIFDGGSMALPAFDIVCSPHPDDEAYCREEGINWYPDGAVINECQLHEML</sequence>
<evidence type="ECO:0000313" key="1">
    <source>
        <dbReference type="EMBL" id="QJA89348.1"/>
    </source>
</evidence>
<organism evidence="1">
    <name type="scientific">viral metagenome</name>
    <dbReference type="NCBI Taxonomy" id="1070528"/>
    <lineage>
        <taxon>unclassified sequences</taxon>
        <taxon>metagenomes</taxon>
        <taxon>organismal metagenomes</taxon>
    </lineage>
</organism>
<accession>A0A6M3L8A1</accession>
<reference evidence="1" key="1">
    <citation type="submission" date="2020-03" db="EMBL/GenBank/DDBJ databases">
        <title>The deep terrestrial virosphere.</title>
        <authorList>
            <person name="Holmfeldt K."/>
            <person name="Nilsson E."/>
            <person name="Simone D."/>
            <person name="Lopez-Fernandez M."/>
            <person name="Wu X."/>
            <person name="de Brujin I."/>
            <person name="Lundin D."/>
            <person name="Andersson A."/>
            <person name="Bertilsson S."/>
            <person name="Dopson M."/>
        </authorList>
    </citation>
    <scope>NUCLEOTIDE SEQUENCE</scope>
    <source>
        <strain evidence="1">MM415B02564</strain>
    </source>
</reference>
<dbReference type="AlphaFoldDB" id="A0A6M3L8A1"/>
<name>A0A6M3L8A1_9ZZZZ</name>
<dbReference type="EMBL" id="MT142840">
    <property type="protein sequence ID" value="QJA89348.1"/>
    <property type="molecule type" value="Genomic_DNA"/>
</dbReference>
<protein>
    <submittedName>
        <fullName evidence="1">Uncharacterized protein</fullName>
    </submittedName>
</protein>
<gene>
    <name evidence="1" type="ORF">MM415B02564_0011</name>
</gene>